<keyword evidence="2" id="KW-0378">Hydrolase</keyword>
<feature type="binding site" evidence="4">
    <location>
        <position position="207"/>
    </location>
    <ligand>
        <name>Zn(2+)</name>
        <dbReference type="ChEBI" id="CHEBI:29105"/>
        <label>2</label>
    </ligand>
</feature>
<feature type="binding site" evidence="4">
    <location>
        <position position="25"/>
    </location>
    <ligand>
        <name>Zn(2+)</name>
        <dbReference type="ChEBI" id="CHEBI:29105"/>
        <label>1</label>
    </ligand>
</feature>
<evidence type="ECO:0000256" key="5">
    <source>
        <dbReference type="PROSITE-ProRule" id="PRU00679"/>
    </source>
</evidence>
<keyword evidence="7" id="KW-1185">Reference proteome</keyword>
<dbReference type="PIRSF" id="PIRSF016839">
    <property type="entry name" value="PhP"/>
    <property type="match status" value="1"/>
</dbReference>
<dbReference type="STRING" id="904291.A7J15_05855"/>
<keyword evidence="1 4" id="KW-0479">Metal-binding</keyword>
<feature type="binding site" evidence="4">
    <location>
        <position position="263"/>
    </location>
    <ligand>
        <name>Zn(2+)</name>
        <dbReference type="ChEBI" id="CHEBI:29105"/>
        <label>1</label>
    </ligand>
</feature>
<dbReference type="SUPFAM" id="SSF51556">
    <property type="entry name" value="Metallo-dependent hydrolases"/>
    <property type="match status" value="1"/>
</dbReference>
<dbReference type="PANTHER" id="PTHR10819:SF3">
    <property type="entry name" value="PHOSPHOTRIESTERASE-RELATED PROTEIN"/>
    <property type="match status" value="1"/>
</dbReference>
<dbReference type="InterPro" id="IPR001559">
    <property type="entry name" value="Phosphotriesterase"/>
</dbReference>
<dbReference type="OrthoDB" id="9795018at2"/>
<dbReference type="GO" id="GO:0016787">
    <property type="term" value="F:hydrolase activity"/>
    <property type="evidence" value="ECO:0007669"/>
    <property type="project" value="UniProtKB-KW"/>
</dbReference>
<evidence type="ECO:0000313" key="7">
    <source>
        <dbReference type="Proteomes" id="UP000093355"/>
    </source>
</evidence>
<comment type="caution">
    <text evidence="6">The sequence shown here is derived from an EMBL/GenBank/DDBJ whole genome shotgun (WGS) entry which is preliminary data.</text>
</comment>
<feature type="binding site" description="via carbamate group" evidence="4">
    <location>
        <position position="146"/>
    </location>
    <ligand>
        <name>Zn(2+)</name>
        <dbReference type="ChEBI" id="CHEBI:29105"/>
        <label>2</label>
    </ligand>
</feature>
<comment type="cofactor">
    <cofactor evidence="4">
        <name>a divalent metal cation</name>
        <dbReference type="ChEBI" id="CHEBI:60240"/>
    </cofactor>
    <text evidence="4">Binds 2 divalent metal cations per subunit.</text>
</comment>
<dbReference type="PANTHER" id="PTHR10819">
    <property type="entry name" value="PHOSPHOTRIESTERASE-RELATED"/>
    <property type="match status" value="1"/>
</dbReference>
<evidence type="ECO:0000256" key="3">
    <source>
        <dbReference type="PIRSR" id="PIRSR601559-50"/>
    </source>
</evidence>
<sequence length="317" mass="33887">MSAIVRTLLGDIDPAALGAVDYHEHLFQVTPLLRGEELDDPARSRREAELFVASGIDAMVDATPLGLGRRVSDAVEISRRTGLRVVHATGAHHGGHYPDDHPVRALDESALAELFTREITEGFTQPAWEQPAAPVAGPAPRAGIVKTGIRFWNIGDFERRVLAAAASAHARTGVAIMVHTEHGSATLEVLALLDSLGVPADRVILAHMDRNLDSGLHRELAAAGAYLGYDGPARHQYHSDEAIIECAARVVDGHGDRLLLGGDVARRSRYAAYGGMPGLAYLAARFVPRLAERVGDAAVDRILRANPASVLAFSPRA</sequence>
<dbReference type="GO" id="GO:0008270">
    <property type="term" value="F:zinc ion binding"/>
    <property type="evidence" value="ECO:0007669"/>
    <property type="project" value="InterPro"/>
</dbReference>
<feature type="binding site" evidence="4">
    <location>
        <position position="23"/>
    </location>
    <ligand>
        <name>Zn(2+)</name>
        <dbReference type="ChEBI" id="CHEBI:29105"/>
        <label>1</label>
    </ligand>
</feature>
<evidence type="ECO:0000256" key="2">
    <source>
        <dbReference type="ARBA" id="ARBA00022801"/>
    </source>
</evidence>
<dbReference type="EMBL" id="LXMD01000022">
    <property type="protein sequence ID" value="OCG74358.1"/>
    <property type="molecule type" value="Genomic_DNA"/>
</dbReference>
<organism evidence="6 7">
    <name type="scientific">Microbacterium sediminis</name>
    <dbReference type="NCBI Taxonomy" id="904291"/>
    <lineage>
        <taxon>Bacteria</taxon>
        <taxon>Bacillati</taxon>
        <taxon>Actinomycetota</taxon>
        <taxon>Actinomycetes</taxon>
        <taxon>Micrococcales</taxon>
        <taxon>Microbacteriaceae</taxon>
        <taxon>Microbacterium</taxon>
    </lineage>
</organism>
<dbReference type="PROSITE" id="PS51347">
    <property type="entry name" value="PHOSPHOTRIESTERASE_2"/>
    <property type="match status" value="1"/>
</dbReference>
<evidence type="ECO:0000313" key="6">
    <source>
        <dbReference type="EMBL" id="OCG74358.1"/>
    </source>
</evidence>
<feature type="binding site" description="via carbamate group" evidence="4">
    <location>
        <position position="146"/>
    </location>
    <ligand>
        <name>Zn(2+)</name>
        <dbReference type="ChEBI" id="CHEBI:29105"/>
        <label>1</label>
    </ligand>
</feature>
<name>A0A1B9NCN7_9MICO</name>
<evidence type="ECO:0000256" key="4">
    <source>
        <dbReference type="PIRSR" id="PIRSR601559-51"/>
    </source>
</evidence>
<accession>A0A1B9NCN7</accession>
<gene>
    <name evidence="6" type="ORF">A7J15_05855</name>
</gene>
<dbReference type="RefSeq" id="WP_067025871.1">
    <property type="nucleotide sequence ID" value="NZ_CP038256.1"/>
</dbReference>
<reference evidence="6 7" key="1">
    <citation type="submission" date="2016-05" db="EMBL/GenBank/DDBJ databases">
        <authorList>
            <person name="Lavstsen T."/>
            <person name="Jespersen J.S."/>
        </authorList>
    </citation>
    <scope>NUCLEOTIDE SEQUENCE [LARGE SCALE GENOMIC DNA]</scope>
    <source>
        <strain evidence="6 7">YLB-01</strain>
    </source>
</reference>
<dbReference type="Proteomes" id="UP000093355">
    <property type="component" value="Unassembled WGS sequence"/>
</dbReference>
<dbReference type="Pfam" id="PF02126">
    <property type="entry name" value="PTE"/>
    <property type="match status" value="1"/>
</dbReference>
<dbReference type="AlphaFoldDB" id="A0A1B9NCN7"/>
<feature type="binding site" evidence="4">
    <location>
        <position position="179"/>
    </location>
    <ligand>
        <name>Zn(2+)</name>
        <dbReference type="ChEBI" id="CHEBI:29105"/>
        <label>2</label>
    </ligand>
</feature>
<comment type="similarity">
    <text evidence="5">Belongs to the metallo-dependent hydrolases superfamily. Phosphotriesterase family.</text>
</comment>
<dbReference type="Gene3D" id="3.20.20.140">
    <property type="entry name" value="Metal-dependent hydrolases"/>
    <property type="match status" value="1"/>
</dbReference>
<protein>
    <submittedName>
        <fullName evidence="6">Aryldialkylphosphatase</fullName>
    </submittedName>
</protein>
<dbReference type="InterPro" id="IPR032466">
    <property type="entry name" value="Metal_Hydrolase"/>
</dbReference>
<evidence type="ECO:0000256" key="1">
    <source>
        <dbReference type="ARBA" id="ARBA00022723"/>
    </source>
</evidence>
<proteinExistence type="inferred from homology"/>
<feature type="modified residue" description="N6-carboxylysine" evidence="3 5">
    <location>
        <position position="146"/>
    </location>
</feature>